<keyword evidence="3" id="KW-0597">Phosphoprotein</keyword>
<evidence type="ECO:0000256" key="3">
    <source>
        <dbReference type="ARBA" id="ARBA00022553"/>
    </source>
</evidence>
<feature type="region of interest" description="Disordered" evidence="7">
    <location>
        <begin position="1"/>
        <end position="31"/>
    </location>
</feature>
<keyword evidence="5 6" id="KW-0539">Nucleus</keyword>
<dbReference type="Pfam" id="PF04621">
    <property type="entry name" value="ETS_PEA3_N"/>
    <property type="match status" value="2"/>
</dbReference>
<evidence type="ECO:0000256" key="6">
    <source>
        <dbReference type="RuleBase" id="RU004019"/>
    </source>
</evidence>
<dbReference type="GO" id="GO:0030154">
    <property type="term" value="P:cell differentiation"/>
    <property type="evidence" value="ECO:0007669"/>
    <property type="project" value="TreeGrafter"/>
</dbReference>
<dbReference type="PROSITE" id="PS00346">
    <property type="entry name" value="ETS_DOMAIN_2"/>
    <property type="match status" value="1"/>
</dbReference>
<feature type="compositionally biased region" description="Pro residues" evidence="7">
    <location>
        <begin position="394"/>
        <end position="407"/>
    </location>
</feature>
<dbReference type="GO" id="GO:0045893">
    <property type="term" value="P:positive regulation of DNA-templated transcription"/>
    <property type="evidence" value="ECO:0007669"/>
    <property type="project" value="UniProtKB-ARBA"/>
</dbReference>
<dbReference type="InterPro" id="IPR046328">
    <property type="entry name" value="ETS_fam"/>
</dbReference>
<dbReference type="InterPro" id="IPR036390">
    <property type="entry name" value="WH_DNA-bd_sf"/>
</dbReference>
<evidence type="ECO:0000313" key="10">
    <source>
        <dbReference type="RefSeq" id="XP_032802215.1"/>
    </source>
</evidence>
<dbReference type="RefSeq" id="XP_032802215.1">
    <property type="nucleotide sequence ID" value="XM_032946324.1"/>
</dbReference>
<dbReference type="AlphaFoldDB" id="A0AAJ7SP29"/>
<dbReference type="GO" id="GO:0043565">
    <property type="term" value="F:sequence-specific DNA binding"/>
    <property type="evidence" value="ECO:0007669"/>
    <property type="project" value="InterPro"/>
</dbReference>
<evidence type="ECO:0000313" key="9">
    <source>
        <dbReference type="Proteomes" id="UP001318040"/>
    </source>
</evidence>
<dbReference type="PANTHER" id="PTHR11849">
    <property type="entry name" value="ETS"/>
    <property type="match status" value="1"/>
</dbReference>
<protein>
    <submittedName>
        <fullName evidence="10">ETS translocation variant 1-like isoform X1</fullName>
    </submittedName>
</protein>
<feature type="compositionally biased region" description="Low complexity" evidence="7">
    <location>
        <begin position="314"/>
        <end position="346"/>
    </location>
</feature>
<feature type="region of interest" description="Disordered" evidence="7">
    <location>
        <begin position="245"/>
        <end position="274"/>
    </location>
</feature>
<proteinExistence type="inferred from homology"/>
<comment type="subcellular location">
    <subcellularLocation>
        <location evidence="1 6">Nucleus</location>
    </subcellularLocation>
</comment>
<feature type="region of interest" description="Disordered" evidence="7">
    <location>
        <begin position="382"/>
        <end position="414"/>
    </location>
</feature>
<dbReference type="SMART" id="SM00413">
    <property type="entry name" value="ETS"/>
    <property type="match status" value="1"/>
</dbReference>
<keyword evidence="4 6" id="KW-0238">DNA-binding</keyword>
<evidence type="ECO:0000256" key="7">
    <source>
        <dbReference type="SAM" id="MobiDB-lite"/>
    </source>
</evidence>
<reference evidence="10" key="1">
    <citation type="submission" date="2025-08" db="UniProtKB">
        <authorList>
            <consortium name="RefSeq"/>
        </authorList>
    </citation>
    <scope>IDENTIFICATION</scope>
    <source>
        <tissue evidence="10">Sperm</tissue>
    </source>
</reference>
<dbReference type="PROSITE" id="PS00345">
    <property type="entry name" value="ETS_DOMAIN_1"/>
    <property type="match status" value="1"/>
</dbReference>
<feature type="compositionally biased region" description="Pro residues" evidence="7">
    <location>
        <begin position="253"/>
        <end position="262"/>
    </location>
</feature>
<evidence type="ECO:0000256" key="1">
    <source>
        <dbReference type="ARBA" id="ARBA00004123"/>
    </source>
</evidence>
<dbReference type="PROSITE" id="PS50061">
    <property type="entry name" value="ETS_DOMAIN_3"/>
    <property type="match status" value="1"/>
</dbReference>
<name>A0AAJ7SP29_PETMA</name>
<comment type="similarity">
    <text evidence="2 6">Belongs to the ETS family.</text>
</comment>
<dbReference type="InterPro" id="IPR036388">
    <property type="entry name" value="WH-like_DNA-bd_sf"/>
</dbReference>
<feature type="domain" description="ETS" evidence="8">
    <location>
        <begin position="522"/>
        <end position="602"/>
    </location>
</feature>
<dbReference type="GO" id="GO:0005634">
    <property type="term" value="C:nucleus"/>
    <property type="evidence" value="ECO:0007669"/>
    <property type="project" value="UniProtKB-SubCell"/>
</dbReference>
<dbReference type="InterPro" id="IPR006715">
    <property type="entry name" value="ETS_PEA3_N"/>
</dbReference>
<dbReference type="Gene3D" id="1.10.10.10">
    <property type="entry name" value="Winged helix-like DNA-binding domain superfamily/Winged helix DNA-binding domain"/>
    <property type="match status" value="1"/>
</dbReference>
<dbReference type="PANTHER" id="PTHR11849:SF196">
    <property type="entry name" value="ETS TRANSLOCATION VARIANT 1"/>
    <property type="match status" value="1"/>
</dbReference>
<dbReference type="GO" id="GO:0000981">
    <property type="term" value="F:DNA-binding transcription factor activity, RNA polymerase II-specific"/>
    <property type="evidence" value="ECO:0007669"/>
    <property type="project" value="TreeGrafter"/>
</dbReference>
<sequence>MEPYLDQQVPLTVTCNGEPDKGGGRACGQGRKRRLSQTDLAQDSEDLFQDLSQLQEAWLAEAQVPDDDEQFVPDFQAENLVFHGPPPAKIKKESCGSTCILGPSSSCVREAGLMGNRTVCTNSCQAASSCSQRLCDQKQSAMLPPPTPPCVRVATPMHPGSVQSTHGEMRYQVSRSPLPPTPPGVLSSQSHVNLISPTGPPGSMLNRITPANRSRASVGGGPPTPMGLPPPVSTPLPLSPHIPGKERRFQLSHPPPASPFPPVQCQSGQAGTHSQYLPEHRVQRQLSEPCHLYPVHHGAPCVERPPYQRQMSEPLLPGAPAARPLPSLPSQAPSLPQLPQQASSLPRIPAHASTRPQLTLPALSLPPPPRAFKQEYRDALYDRGAAGGGTDGPPEAPFPPPPPPPPSTHIKREPSDFSYEHDLSCCPSTYLTGDSHAHYPTIPEGYLVEGSNLRCVYDDTCVVPENYEALARDVKLEPGSVQDGSFCELGARACGPYRHVGVGGLSGPFRDGPPPYQRRGSLQLWQFLVALLDDPANGHLITWTGRGMEFKLLEPEEVARKWGVQKNRPAMNYDKLSRSLRYYYEKGIMQKVAGERYVYKFVCDPEALFSLAFPDNQRPLLKADIERQVSGADTVPLTHFEENTTYLQEVGHCNPVQYTEGYAY</sequence>
<keyword evidence="9" id="KW-1185">Reference proteome</keyword>
<organism evidence="9 10">
    <name type="scientific">Petromyzon marinus</name>
    <name type="common">Sea lamprey</name>
    <dbReference type="NCBI Taxonomy" id="7757"/>
    <lineage>
        <taxon>Eukaryota</taxon>
        <taxon>Metazoa</taxon>
        <taxon>Chordata</taxon>
        <taxon>Craniata</taxon>
        <taxon>Vertebrata</taxon>
        <taxon>Cyclostomata</taxon>
        <taxon>Hyperoartia</taxon>
        <taxon>Petromyzontiformes</taxon>
        <taxon>Petromyzontidae</taxon>
        <taxon>Petromyzon</taxon>
    </lineage>
</organism>
<evidence type="ECO:0000259" key="8">
    <source>
        <dbReference type="PROSITE" id="PS50061"/>
    </source>
</evidence>
<feature type="region of interest" description="Disordered" evidence="7">
    <location>
        <begin position="310"/>
        <end position="346"/>
    </location>
</feature>
<dbReference type="SUPFAM" id="SSF46785">
    <property type="entry name" value="Winged helix' DNA-binding domain"/>
    <property type="match status" value="1"/>
</dbReference>
<dbReference type="InterPro" id="IPR000418">
    <property type="entry name" value="Ets_dom"/>
</dbReference>
<evidence type="ECO:0000256" key="5">
    <source>
        <dbReference type="ARBA" id="ARBA00023242"/>
    </source>
</evidence>
<dbReference type="FunFam" id="1.10.10.10:FF:000121">
    <property type="entry name" value="ETS translocation variant 5"/>
    <property type="match status" value="1"/>
</dbReference>
<dbReference type="Proteomes" id="UP001318040">
    <property type="component" value="Chromosome 4"/>
</dbReference>
<evidence type="ECO:0000256" key="2">
    <source>
        <dbReference type="ARBA" id="ARBA00005562"/>
    </source>
</evidence>
<feature type="compositionally biased region" description="Polar residues" evidence="7">
    <location>
        <begin position="264"/>
        <end position="274"/>
    </location>
</feature>
<dbReference type="PRINTS" id="PR00454">
    <property type="entry name" value="ETSDOMAIN"/>
</dbReference>
<dbReference type="KEGG" id="pmrn:116938746"/>
<gene>
    <name evidence="10" type="primary">LOC116938746</name>
</gene>
<accession>A0AAJ7SP29</accession>
<dbReference type="Pfam" id="PF00178">
    <property type="entry name" value="Ets"/>
    <property type="match status" value="1"/>
</dbReference>
<evidence type="ECO:0000256" key="4">
    <source>
        <dbReference type="ARBA" id="ARBA00023125"/>
    </source>
</evidence>